<organism evidence="1">
    <name type="scientific">bioreactor metagenome</name>
    <dbReference type="NCBI Taxonomy" id="1076179"/>
    <lineage>
        <taxon>unclassified sequences</taxon>
        <taxon>metagenomes</taxon>
        <taxon>ecological metagenomes</taxon>
    </lineage>
</organism>
<name>A0A645FPG3_9ZZZZ</name>
<dbReference type="EMBL" id="VSSQ01060674">
    <property type="protein sequence ID" value="MPN14083.1"/>
    <property type="molecule type" value="Genomic_DNA"/>
</dbReference>
<reference evidence="1" key="1">
    <citation type="submission" date="2019-08" db="EMBL/GenBank/DDBJ databases">
        <authorList>
            <person name="Kucharzyk K."/>
            <person name="Murdoch R.W."/>
            <person name="Higgins S."/>
            <person name="Loffler F."/>
        </authorList>
    </citation>
    <scope>NUCLEOTIDE SEQUENCE</scope>
</reference>
<protein>
    <submittedName>
        <fullName evidence="1">Uncharacterized protein</fullName>
    </submittedName>
</protein>
<proteinExistence type="predicted"/>
<gene>
    <name evidence="1" type="ORF">SDC9_161409</name>
</gene>
<evidence type="ECO:0000313" key="1">
    <source>
        <dbReference type="EMBL" id="MPN14083.1"/>
    </source>
</evidence>
<comment type="caution">
    <text evidence="1">The sequence shown here is derived from an EMBL/GenBank/DDBJ whole genome shotgun (WGS) entry which is preliminary data.</text>
</comment>
<dbReference type="AlphaFoldDB" id="A0A645FPG3"/>
<sequence>MLINHFPSSIVEKTEACDIAKFIILNMVMISHMKEFDYDSFERVLKKLLK</sequence>
<accession>A0A645FPG3</accession>